<evidence type="ECO:0000313" key="7">
    <source>
        <dbReference type="Proteomes" id="UP000038055"/>
    </source>
</evidence>
<gene>
    <name evidence="6" type="ORF">CCYN2B_110048</name>
</gene>
<accession>A0A0B7H1U5</accession>
<dbReference type="CDD" id="cd02966">
    <property type="entry name" value="TlpA_like_family"/>
    <property type="match status" value="1"/>
</dbReference>
<dbReference type="InterPro" id="IPR013740">
    <property type="entry name" value="Redoxin"/>
</dbReference>
<name>A0A0B7H1U5_9FLAO</name>
<keyword evidence="3" id="KW-1015">Disulfide bond</keyword>
<dbReference type="PANTHER" id="PTHR42852:SF6">
    <property type="entry name" value="THIOL:DISULFIDE INTERCHANGE PROTEIN DSBE"/>
    <property type="match status" value="1"/>
</dbReference>
<keyword evidence="6" id="KW-0560">Oxidoreductase</keyword>
<dbReference type="GO" id="GO:0017004">
    <property type="term" value="P:cytochrome complex assembly"/>
    <property type="evidence" value="ECO:0007669"/>
    <property type="project" value="UniProtKB-KW"/>
</dbReference>
<comment type="subcellular location">
    <subcellularLocation>
        <location evidence="1">Cell envelope</location>
    </subcellularLocation>
</comment>
<keyword evidence="7" id="KW-1185">Reference proteome</keyword>
<dbReference type="Proteomes" id="UP000038055">
    <property type="component" value="Unassembled WGS sequence"/>
</dbReference>
<dbReference type="GO" id="GO:0047134">
    <property type="term" value="F:protein-disulfide reductase [NAD(P)H] activity"/>
    <property type="evidence" value="ECO:0007669"/>
    <property type="project" value="UniProtKB-EC"/>
</dbReference>
<dbReference type="RefSeq" id="WP_041989700.1">
    <property type="nucleotide sequence ID" value="NZ_CDOD01000003.1"/>
</dbReference>
<dbReference type="eggNOG" id="COG0526">
    <property type="taxonomic scope" value="Bacteria"/>
</dbReference>
<feature type="domain" description="Thioredoxin" evidence="5">
    <location>
        <begin position="322"/>
        <end position="465"/>
    </location>
</feature>
<evidence type="ECO:0000256" key="3">
    <source>
        <dbReference type="ARBA" id="ARBA00023157"/>
    </source>
</evidence>
<dbReference type="PROSITE" id="PS51352">
    <property type="entry name" value="THIOREDOXIN_2"/>
    <property type="match status" value="1"/>
</dbReference>
<dbReference type="AlphaFoldDB" id="A0A0B7H1U5"/>
<evidence type="ECO:0000259" key="5">
    <source>
        <dbReference type="PROSITE" id="PS51352"/>
    </source>
</evidence>
<dbReference type="SUPFAM" id="SSF52833">
    <property type="entry name" value="Thioredoxin-like"/>
    <property type="match status" value="1"/>
</dbReference>
<evidence type="ECO:0000256" key="2">
    <source>
        <dbReference type="ARBA" id="ARBA00022748"/>
    </source>
</evidence>
<keyword evidence="2" id="KW-0201">Cytochrome c-type biogenesis</keyword>
<dbReference type="Pfam" id="PF08534">
    <property type="entry name" value="Redoxin"/>
    <property type="match status" value="1"/>
</dbReference>
<dbReference type="STRING" id="28189.CCYN74_10126"/>
<protein>
    <submittedName>
        <fullName evidence="6">Thioredoxin family protein</fullName>
        <ecNumber evidence="6">1.8.1.8</ecNumber>
    </submittedName>
</protein>
<dbReference type="EMBL" id="CDOD01000003">
    <property type="protein sequence ID" value="CEN32529.1"/>
    <property type="molecule type" value="Genomic_DNA"/>
</dbReference>
<dbReference type="InterPro" id="IPR050553">
    <property type="entry name" value="Thioredoxin_ResA/DsbE_sf"/>
</dbReference>
<proteinExistence type="predicted"/>
<reference evidence="7" key="1">
    <citation type="submission" date="2015-01" db="EMBL/GenBank/DDBJ databases">
        <authorList>
            <person name="MANFREDI Pablo"/>
        </authorList>
    </citation>
    <scope>NUCLEOTIDE SEQUENCE [LARGE SCALE GENOMIC DNA]</scope>
    <source>
        <strain evidence="7">Ccyn2B</strain>
    </source>
</reference>
<dbReference type="InterPro" id="IPR013766">
    <property type="entry name" value="Thioredoxin_domain"/>
</dbReference>
<dbReference type="EC" id="1.8.1.8" evidence="6"/>
<dbReference type="GO" id="GO:0030313">
    <property type="term" value="C:cell envelope"/>
    <property type="evidence" value="ECO:0007669"/>
    <property type="project" value="UniProtKB-SubCell"/>
</dbReference>
<evidence type="ECO:0000256" key="4">
    <source>
        <dbReference type="ARBA" id="ARBA00023284"/>
    </source>
</evidence>
<keyword evidence="4" id="KW-0676">Redox-active center</keyword>
<evidence type="ECO:0000313" key="6">
    <source>
        <dbReference type="EMBL" id="CEN32529.1"/>
    </source>
</evidence>
<dbReference type="InterPro" id="IPR036249">
    <property type="entry name" value="Thioredoxin-like_sf"/>
</dbReference>
<dbReference type="Gene3D" id="3.40.30.10">
    <property type="entry name" value="Glutaredoxin"/>
    <property type="match status" value="1"/>
</dbReference>
<evidence type="ECO:0000256" key="1">
    <source>
        <dbReference type="ARBA" id="ARBA00004196"/>
    </source>
</evidence>
<dbReference type="PANTHER" id="PTHR42852">
    <property type="entry name" value="THIOL:DISULFIDE INTERCHANGE PROTEIN DSBE"/>
    <property type="match status" value="1"/>
</dbReference>
<organism evidence="6 7">
    <name type="scientific">Capnocytophaga cynodegmi</name>
    <dbReference type="NCBI Taxonomy" id="28189"/>
    <lineage>
        <taxon>Bacteria</taxon>
        <taxon>Pseudomonadati</taxon>
        <taxon>Bacteroidota</taxon>
        <taxon>Flavobacteriia</taxon>
        <taxon>Flavobacteriales</taxon>
        <taxon>Flavobacteriaceae</taxon>
        <taxon>Capnocytophaga</taxon>
    </lineage>
</organism>
<sequence length="465" mass="53102">MKRSITALLAIILLQSCEKKAPEYVVLSGKFTSPQEEKITVRSHDFEKEISINADGSFSDTLHITHNGSYRIGRQYVYLHKGKNLSFEAENETMDPITYTGDLAVENNYLAQKEATIREDLKALGKHIYSLEETEFVNKVNELTNKQKETLDKITPSVADFKENELRSIEYGKDLWLTNYEFYHGYFIKNNDFKVSENFPKVTTSDFDNAADFDFSPRYVDLSMLKFRENVNADLKKKTEGVAEGEANEKETNNIYDDIVIENFKKIKSRNIKNSIASSQIMNAGLPSAKVLNFFYEDLTNNIANESLKKNINERYEKIKALEAGKPSPSFNFENHKGGNTSLEDLKGKVVYVDVWATWCGPCIGEIPHLKELEKQYHGKNVEFVSISVDEKKNYEKWKQFVTDQGLVGTQLIADSDWKSDFVKNYLITGIPRFILIDTEGKIVSADAPRPSDKEIVELFTQLGL</sequence>
<dbReference type="PROSITE" id="PS51257">
    <property type="entry name" value="PROKAR_LIPOPROTEIN"/>
    <property type="match status" value="1"/>
</dbReference>